<reference evidence="1" key="2">
    <citation type="journal article" date="2008" name="Curr. Biol.">
        <title>Chromatophore genome sequence of Paulinella sheds light on acquisition of photosynthesis by eukaryotes.</title>
        <authorList>
            <person name="Nowack E.C.M."/>
            <person name="Melkonian M."/>
            <person name="Gloeckner G."/>
        </authorList>
    </citation>
    <scope>NUCLEOTIDE SEQUENCE [LARGE SCALE GENOMIC DNA]</scope>
</reference>
<dbReference type="InterPro" id="IPR036291">
    <property type="entry name" value="NAD(P)-bd_dom_sf"/>
</dbReference>
<dbReference type="RefSeq" id="YP_002048690.1">
    <property type="nucleotide sequence ID" value="NC_011087.1"/>
</dbReference>
<dbReference type="GeneID" id="6481669"/>
<name>B1X3G1_PAUCH</name>
<dbReference type="EMBL" id="CP000815">
    <property type="protein sequence ID" value="ACB42480.1"/>
    <property type="molecule type" value="Genomic_DNA"/>
</dbReference>
<reference evidence="1" key="1">
    <citation type="submission" date="2007-08" db="EMBL/GenBank/DDBJ databases">
        <authorList>
            <person name="Gloeckner G."/>
            <person name="Nowack E."/>
            <person name="Melkonian M."/>
        </authorList>
    </citation>
    <scope>NUCLEOTIDE SEQUENCE</scope>
</reference>
<organism evidence="1">
    <name type="scientific">Paulinella chromatophora</name>
    <dbReference type="NCBI Taxonomy" id="39717"/>
    <lineage>
        <taxon>Eukaryota</taxon>
        <taxon>Sar</taxon>
        <taxon>Rhizaria</taxon>
        <taxon>Cercozoa</taxon>
        <taxon>Imbricatea</taxon>
        <taxon>Silicofilosea</taxon>
        <taxon>Euglyphida</taxon>
        <taxon>Paulinellidae</taxon>
        <taxon>Paulinella</taxon>
    </lineage>
</organism>
<accession>B1X3G1</accession>
<dbReference type="Gene3D" id="3.40.50.720">
    <property type="entry name" value="NAD(P)-binding Rossmann-like Domain"/>
    <property type="match status" value="1"/>
</dbReference>
<gene>
    <name evidence="1" type="ordered locus">PCC_0018</name>
</gene>
<keyword evidence="1" id="KW-0934">Plastid</keyword>
<evidence type="ECO:0000313" key="1">
    <source>
        <dbReference type="EMBL" id="ACB42480.1"/>
    </source>
</evidence>
<protein>
    <submittedName>
        <fullName evidence="1">Short chain dehydrogenase</fullName>
    </submittedName>
</protein>
<geneLocation type="organellar chromatophore" evidence="1"/>
<proteinExistence type="predicted"/>
<dbReference type="SUPFAM" id="SSF51735">
    <property type="entry name" value="NAD(P)-binding Rossmann-fold domains"/>
    <property type="match status" value="1"/>
</dbReference>
<dbReference type="AlphaFoldDB" id="B1X3G1"/>
<dbReference type="NCBIfam" id="NF009035">
    <property type="entry name" value="PRK12367.1"/>
    <property type="match status" value="1"/>
</dbReference>
<sequence>MRFFNPCRSKGLPLKELRIGVSGASGALGQSLIKYFHKYGARVVGLTSGEKYPLITDHNGELISVKWVSWQCGEEETLVPLLKELDLLILNHGINTYQNASPNSVAISLEINTLSCLRLMNTILRQPGWYREIWINTSEAEIEPAFSPIYEISKRFLGQLVTIQHSNLFSTKGIRIRKLVLGPFRSSLNPIGLMNPEFVARSIILQATSGLGLIVVTPNPLAYILIPLNEFGRWLYYKSFSTTRTDI</sequence>